<reference evidence="1" key="1">
    <citation type="submission" date="2022-05" db="EMBL/GenBank/DDBJ databases">
        <title>The Musa troglodytarum L. genome provides insights into the mechanism of non-climacteric behaviour and enrichment of carotenoids.</title>
        <authorList>
            <person name="Wang J."/>
        </authorList>
    </citation>
    <scope>NUCLEOTIDE SEQUENCE</scope>
    <source>
        <tissue evidence="1">Leaf</tissue>
    </source>
</reference>
<dbReference type="AlphaFoldDB" id="A0A9E7GTM6"/>
<keyword evidence="2" id="KW-1185">Reference proteome</keyword>
<gene>
    <name evidence="1" type="ORF">MUK42_06588</name>
</gene>
<evidence type="ECO:0000313" key="1">
    <source>
        <dbReference type="EMBL" id="URE18107.1"/>
    </source>
</evidence>
<accession>A0A9E7GTM6</accession>
<dbReference type="Proteomes" id="UP001055439">
    <property type="component" value="Chromosome 7"/>
</dbReference>
<dbReference type="EMBL" id="CP097509">
    <property type="protein sequence ID" value="URE18107.1"/>
    <property type="molecule type" value="Genomic_DNA"/>
</dbReference>
<evidence type="ECO:0000313" key="2">
    <source>
        <dbReference type="Proteomes" id="UP001055439"/>
    </source>
</evidence>
<dbReference type="OrthoDB" id="75724at2759"/>
<organism evidence="1 2">
    <name type="scientific">Musa troglodytarum</name>
    <name type="common">fe'i banana</name>
    <dbReference type="NCBI Taxonomy" id="320322"/>
    <lineage>
        <taxon>Eukaryota</taxon>
        <taxon>Viridiplantae</taxon>
        <taxon>Streptophyta</taxon>
        <taxon>Embryophyta</taxon>
        <taxon>Tracheophyta</taxon>
        <taxon>Spermatophyta</taxon>
        <taxon>Magnoliopsida</taxon>
        <taxon>Liliopsida</taxon>
        <taxon>Zingiberales</taxon>
        <taxon>Musaceae</taxon>
        <taxon>Musa</taxon>
    </lineage>
</organism>
<protein>
    <submittedName>
        <fullName evidence="1">Uncharacterized protein</fullName>
    </submittedName>
</protein>
<sequence length="149" mass="17170">MWLMDFTGWSLVNSVLIKTVPETANILRSYYPERLALDSCTTLRESLRSFGRDLFLHQEWRLQMHQQAQKKKNYLQDKSSLLCGSTETTSEELCRQLPMKAAFHEPRDDVALSLPEPELSSSLTTFRGFSNAFRMYPIFLTSMASQAAH</sequence>
<name>A0A9E7GTM6_9LILI</name>
<proteinExistence type="predicted"/>